<feature type="compositionally biased region" description="Low complexity" evidence="6">
    <location>
        <begin position="34"/>
        <end position="52"/>
    </location>
</feature>
<gene>
    <name evidence="9" type="primary">bla</name>
    <name evidence="9" type="ORF">ELQ94_10255</name>
</gene>
<feature type="chain" id="PRO_5039516716" description="Beta-lactamase" evidence="7">
    <location>
        <begin position="25"/>
        <end position="310"/>
    </location>
</feature>
<evidence type="ECO:0000256" key="6">
    <source>
        <dbReference type="SAM" id="MobiDB-lite"/>
    </source>
</evidence>
<feature type="region of interest" description="Disordered" evidence="6">
    <location>
        <begin position="30"/>
        <end position="52"/>
    </location>
</feature>
<evidence type="ECO:0000313" key="9">
    <source>
        <dbReference type="EMBL" id="RUR01823.1"/>
    </source>
</evidence>
<evidence type="ECO:0000256" key="2">
    <source>
        <dbReference type="ARBA" id="ARBA00012865"/>
    </source>
</evidence>
<dbReference type="EC" id="3.5.2.6" evidence="2 5"/>
<dbReference type="PROSITE" id="PS51257">
    <property type="entry name" value="PROKAR_LIPOPROTEIN"/>
    <property type="match status" value="1"/>
</dbReference>
<evidence type="ECO:0000256" key="1">
    <source>
        <dbReference type="ARBA" id="ARBA00009009"/>
    </source>
</evidence>
<dbReference type="PANTHER" id="PTHR35333">
    <property type="entry name" value="BETA-LACTAMASE"/>
    <property type="match status" value="1"/>
</dbReference>
<evidence type="ECO:0000256" key="4">
    <source>
        <dbReference type="ARBA" id="ARBA00023251"/>
    </source>
</evidence>
<evidence type="ECO:0000256" key="7">
    <source>
        <dbReference type="SAM" id="SignalP"/>
    </source>
</evidence>
<sequence length="310" mass="32602">MTRTTSRSRGSFIASFGLALLVLAGCTTEPEQGSTAPSSGAPTSSPSAPAPATDAAFSALESEFDARLGVYALDTGTGEEVVWRADERFAFASTYKALAAGAVLDQVGIEGLDTSVMYGGKALVEYSPITEKYADIGMTIGDLADAALRYSDNTAGNMLFEVLGGPTGFDTALEALGDDVTESVREETELNAAERDETLDTSTPTALATDLRAYLLGDVLSDDERAVLTDWMVRNTTGDTLVRAGVPDDWTVADKSGSAKYGTRNDIAVVWPTDGDPIVLAILSDRDTEDAERDDALIARATEEAVAALR</sequence>
<dbReference type="RefSeq" id="WP_127049742.1">
    <property type="nucleotide sequence ID" value="NZ_RZGZ01000002.1"/>
</dbReference>
<organism evidence="9 10">
    <name type="scientific">Labedella endophytica</name>
    <dbReference type="NCBI Taxonomy" id="1523160"/>
    <lineage>
        <taxon>Bacteria</taxon>
        <taxon>Bacillati</taxon>
        <taxon>Actinomycetota</taxon>
        <taxon>Actinomycetes</taxon>
        <taxon>Micrococcales</taxon>
        <taxon>Microbacteriaceae</taxon>
        <taxon>Labedella</taxon>
    </lineage>
</organism>
<dbReference type="Pfam" id="PF13354">
    <property type="entry name" value="Beta-lactamase2"/>
    <property type="match status" value="1"/>
</dbReference>
<dbReference type="NCBIfam" id="NF033103">
    <property type="entry name" value="bla_class_A"/>
    <property type="match status" value="1"/>
</dbReference>
<dbReference type="InterPro" id="IPR012338">
    <property type="entry name" value="Beta-lactam/transpept-like"/>
</dbReference>
<comment type="catalytic activity">
    <reaction evidence="5">
        <text>a beta-lactam + H2O = a substituted beta-amino acid</text>
        <dbReference type="Rhea" id="RHEA:20401"/>
        <dbReference type="ChEBI" id="CHEBI:15377"/>
        <dbReference type="ChEBI" id="CHEBI:35627"/>
        <dbReference type="ChEBI" id="CHEBI:140347"/>
        <dbReference type="EC" id="3.5.2.6"/>
    </reaction>
</comment>
<keyword evidence="4 5" id="KW-0046">Antibiotic resistance</keyword>
<dbReference type="PRINTS" id="PR00118">
    <property type="entry name" value="BLACTAMASEA"/>
</dbReference>
<protein>
    <recommendedName>
        <fullName evidence="2 5">Beta-lactamase</fullName>
        <ecNumber evidence="2 5">3.5.2.6</ecNumber>
    </recommendedName>
</protein>
<dbReference type="OrthoDB" id="9784149at2"/>
<evidence type="ECO:0000256" key="3">
    <source>
        <dbReference type="ARBA" id="ARBA00022801"/>
    </source>
</evidence>
<dbReference type="AlphaFoldDB" id="A0A3S0WZC7"/>
<dbReference type="GO" id="GO:0030655">
    <property type="term" value="P:beta-lactam antibiotic catabolic process"/>
    <property type="evidence" value="ECO:0007669"/>
    <property type="project" value="InterPro"/>
</dbReference>
<keyword evidence="3 5" id="KW-0378">Hydrolase</keyword>
<dbReference type="PROSITE" id="PS00146">
    <property type="entry name" value="BETA_LACTAMASE_A"/>
    <property type="match status" value="1"/>
</dbReference>
<dbReference type="InterPro" id="IPR045155">
    <property type="entry name" value="Beta-lactam_cat"/>
</dbReference>
<dbReference type="Gene3D" id="3.40.710.10">
    <property type="entry name" value="DD-peptidase/beta-lactamase superfamily"/>
    <property type="match status" value="1"/>
</dbReference>
<comment type="similarity">
    <text evidence="1 5">Belongs to the class-A beta-lactamase family.</text>
</comment>
<dbReference type="InterPro" id="IPR023650">
    <property type="entry name" value="Beta-lactam_class-A_AS"/>
</dbReference>
<evidence type="ECO:0000256" key="5">
    <source>
        <dbReference type="RuleBase" id="RU361140"/>
    </source>
</evidence>
<dbReference type="GO" id="GO:0008800">
    <property type="term" value="F:beta-lactamase activity"/>
    <property type="evidence" value="ECO:0007669"/>
    <property type="project" value="UniProtKB-UniRule"/>
</dbReference>
<comment type="caution">
    <text evidence="9">The sequence shown here is derived from an EMBL/GenBank/DDBJ whole genome shotgun (WGS) entry which is preliminary data.</text>
</comment>
<accession>A0A3S0WZC7</accession>
<keyword evidence="7" id="KW-0732">Signal</keyword>
<feature type="domain" description="Beta-lactamase class A catalytic" evidence="8">
    <location>
        <begin position="69"/>
        <end position="283"/>
    </location>
</feature>
<evidence type="ECO:0000313" key="10">
    <source>
        <dbReference type="Proteomes" id="UP000274909"/>
    </source>
</evidence>
<dbReference type="SUPFAM" id="SSF56601">
    <property type="entry name" value="beta-lactamase/transpeptidase-like"/>
    <property type="match status" value="1"/>
</dbReference>
<dbReference type="Proteomes" id="UP000274909">
    <property type="component" value="Unassembled WGS sequence"/>
</dbReference>
<feature type="signal peptide" evidence="7">
    <location>
        <begin position="1"/>
        <end position="24"/>
    </location>
</feature>
<keyword evidence="10" id="KW-1185">Reference proteome</keyword>
<dbReference type="GO" id="GO:0046677">
    <property type="term" value="P:response to antibiotic"/>
    <property type="evidence" value="ECO:0007669"/>
    <property type="project" value="UniProtKB-UniRule"/>
</dbReference>
<name>A0A3S0WZC7_9MICO</name>
<evidence type="ECO:0000259" key="8">
    <source>
        <dbReference type="Pfam" id="PF13354"/>
    </source>
</evidence>
<dbReference type="PANTHER" id="PTHR35333:SF3">
    <property type="entry name" value="BETA-LACTAMASE-TYPE TRANSPEPTIDASE FOLD CONTAINING PROTEIN"/>
    <property type="match status" value="1"/>
</dbReference>
<dbReference type="InterPro" id="IPR000871">
    <property type="entry name" value="Beta-lactam_class-A"/>
</dbReference>
<proteinExistence type="inferred from homology"/>
<reference evidence="9 10" key="1">
    <citation type="submission" date="2018-12" db="EMBL/GenBank/DDBJ databases">
        <authorList>
            <person name="Li F."/>
        </authorList>
    </citation>
    <scope>NUCLEOTIDE SEQUENCE [LARGE SCALE GENOMIC DNA]</scope>
    <source>
        <strain evidence="9 10">EGI 6500705</strain>
    </source>
</reference>
<dbReference type="EMBL" id="RZGZ01000002">
    <property type="protein sequence ID" value="RUR01823.1"/>
    <property type="molecule type" value="Genomic_DNA"/>
</dbReference>